<dbReference type="GO" id="GO:0008237">
    <property type="term" value="F:metallopeptidase activity"/>
    <property type="evidence" value="ECO:0007669"/>
    <property type="project" value="InterPro"/>
</dbReference>
<protein>
    <submittedName>
        <fullName evidence="4">T9SS type A sorting domain-containing protein</fullName>
    </submittedName>
</protein>
<dbReference type="Pfam" id="PF00041">
    <property type="entry name" value="fn3"/>
    <property type="match status" value="1"/>
</dbReference>
<keyword evidence="5" id="KW-1185">Reference proteome</keyword>
<proteinExistence type="predicted"/>
<dbReference type="OrthoDB" id="9792152at2"/>
<dbReference type="InterPro" id="IPR036116">
    <property type="entry name" value="FN3_sf"/>
</dbReference>
<dbReference type="Pfam" id="PF13583">
    <property type="entry name" value="Reprolysin_4"/>
    <property type="match status" value="1"/>
</dbReference>
<evidence type="ECO:0000256" key="2">
    <source>
        <dbReference type="SAM" id="MobiDB-lite"/>
    </source>
</evidence>
<dbReference type="PROSITE" id="PS50853">
    <property type="entry name" value="FN3"/>
    <property type="match status" value="1"/>
</dbReference>
<dbReference type="InterPro" id="IPR026444">
    <property type="entry name" value="Secre_tail"/>
</dbReference>
<feature type="signal peptide" evidence="3">
    <location>
        <begin position="1"/>
        <end position="19"/>
    </location>
</feature>
<dbReference type="SUPFAM" id="SSF55486">
    <property type="entry name" value="Metalloproteases ('zincins'), catalytic domain"/>
    <property type="match status" value="1"/>
</dbReference>
<dbReference type="InterPro" id="IPR024079">
    <property type="entry name" value="MetalloPept_cat_dom_sf"/>
</dbReference>
<dbReference type="KEGG" id="bcad:DBX24_01575"/>
<keyword evidence="1 3" id="KW-0732">Signal</keyword>
<feature type="compositionally biased region" description="Basic and acidic residues" evidence="2">
    <location>
        <begin position="309"/>
        <end position="318"/>
    </location>
</feature>
<organism evidence="4 5">
    <name type="scientific">Bergeyella cardium</name>
    <dbReference type="NCBI Taxonomy" id="1585976"/>
    <lineage>
        <taxon>Bacteria</taxon>
        <taxon>Pseudomonadati</taxon>
        <taxon>Bacteroidota</taxon>
        <taxon>Flavobacteriia</taxon>
        <taxon>Flavobacteriales</taxon>
        <taxon>Weeksellaceae</taxon>
        <taxon>Bergeyella</taxon>
    </lineage>
</organism>
<evidence type="ECO:0000313" key="5">
    <source>
        <dbReference type="Proteomes" id="UP000464318"/>
    </source>
</evidence>
<accession>A0A6P1QUF5</accession>
<dbReference type="Pfam" id="PF18962">
    <property type="entry name" value="Por_Secre_tail"/>
    <property type="match status" value="1"/>
</dbReference>
<feature type="chain" id="PRO_5043557181" evidence="3">
    <location>
        <begin position="20"/>
        <end position="975"/>
    </location>
</feature>
<dbReference type="Proteomes" id="UP000464318">
    <property type="component" value="Chromosome"/>
</dbReference>
<gene>
    <name evidence="4" type="ORF">DBX24_01575</name>
</gene>
<dbReference type="Gene3D" id="3.40.390.10">
    <property type="entry name" value="Collagenase (Catalytic Domain)"/>
    <property type="match status" value="1"/>
</dbReference>
<dbReference type="InterPro" id="IPR003961">
    <property type="entry name" value="FN3_dom"/>
</dbReference>
<dbReference type="InterPro" id="IPR013783">
    <property type="entry name" value="Ig-like_fold"/>
</dbReference>
<dbReference type="AlphaFoldDB" id="A0A6P1QUF5"/>
<evidence type="ECO:0000313" key="4">
    <source>
        <dbReference type="EMBL" id="QHN64673.1"/>
    </source>
</evidence>
<reference evidence="4 5" key="1">
    <citation type="submission" date="2018-04" db="EMBL/GenBank/DDBJ databases">
        <title>Characteristic and Complete Genome Sequencing of A Novel Member of Infective Endocarditis Causative Bacteria: Bergeyella cardium QL-PH.</title>
        <authorList>
            <person name="Pan H."/>
            <person name="Sun E."/>
            <person name="Zhang Y."/>
        </authorList>
    </citation>
    <scope>NUCLEOTIDE SEQUENCE [LARGE SCALE GENOMIC DNA]</scope>
    <source>
        <strain evidence="4 5">HPQL</strain>
    </source>
</reference>
<feature type="region of interest" description="Disordered" evidence="2">
    <location>
        <begin position="302"/>
        <end position="329"/>
    </location>
</feature>
<evidence type="ECO:0000256" key="1">
    <source>
        <dbReference type="ARBA" id="ARBA00022729"/>
    </source>
</evidence>
<dbReference type="InterPro" id="IPR045474">
    <property type="entry name" value="GEVED"/>
</dbReference>
<dbReference type="Gene3D" id="2.60.40.10">
    <property type="entry name" value="Immunoglobulins"/>
    <property type="match status" value="1"/>
</dbReference>
<dbReference type="NCBIfam" id="TIGR04183">
    <property type="entry name" value="Por_Secre_tail"/>
    <property type="match status" value="1"/>
</dbReference>
<dbReference type="EMBL" id="CP029149">
    <property type="protein sequence ID" value="QHN64673.1"/>
    <property type="molecule type" value="Genomic_DNA"/>
</dbReference>
<sequence length="975" mass="107471">MKKVITSLFIIAAWVGANAQWTPTTASEKTKKSSTDDVKYYKLDINQIRKELNNAQQAGKSSTPTIINVPTIDGKIERFAVYSLPVVEESFAKRYQLGSYTGVGIDDPSAYIRFSVAPNDFQSMLYRNGKYQFIEPTDRAQSVYRVFYKTKKTADGKAFECLTHDHYDIDKLESNRDFSKSVTDFSRTSDRKFRNYRLAVSVTGEYTQYFGGVPQAATAINATITRVNGVFEKDFAVHLTVQDLPQIIFTDPKTDPYDDASIGAKGTWNLQLQRTLTKEVGNDNYDIGHLFGRSGGGGNAGGIGNACRNPKDNNDKSSKGSGYTSPNVGGPEGDAFDIDFVAHELGHQLGANHTFAIRYEGTPVQVEPGSGSTIMGYAGITSADVQDHSDAYFNGASIQQVQNYITSQTCGTITNITNTPPVIDPLTNYSIPKGTPFVLTAKATDAEDNDRLTYTWEQADTMSQTVTTVVGDYKYGPKFRSLSPTTNPTRYFPKLSSVLEGKLVNEQEWEAVSNIARELNFNVTVRDNSPNVQEQQTATAKMKVTVTNDGPFSIINKKVFNNTITDITWDTAKTEAAPYNVANVKVDYSIDGGNTWTVLSESTPNDGGEKYDFKTLADDAVLYVRISAIDNIFYTVKKFSISKAVECDGSPVLDLNTSNITINEATVSWEGVVNADKYSLRYKKTSDTDWTTVEVNSTSHHLTNLEENVEYELGVASVCSGTVGTYAETTFQTKKLEYCPSESKNATDGHIINVTVTNHQGTKVSNDSQGKPYSDFTEEPEAYITLEKGSENNRIDVTKGWRANKYNEGVSAWIDFNRDGIFDDSEKILSSSPSKTNPAYRTFDVPNDAYTGNYPVRLRVILKYGETPKSGCETGFNYGEVEDYSVFIKENLAVNDVQAKAHQIVLYPNPATDVLNLSKASANATYEIYSTAGNLVQKGKVVDAKISITSLPQGVYIISVNDNGSSQKLKFIKKP</sequence>
<dbReference type="SMART" id="SM00060">
    <property type="entry name" value="FN3"/>
    <property type="match status" value="1"/>
</dbReference>
<dbReference type="Pfam" id="PF20009">
    <property type="entry name" value="GEVED"/>
    <property type="match status" value="1"/>
</dbReference>
<evidence type="ECO:0000256" key="3">
    <source>
        <dbReference type="SAM" id="SignalP"/>
    </source>
</evidence>
<name>A0A6P1QUF5_9FLAO</name>
<dbReference type="CDD" id="cd00063">
    <property type="entry name" value="FN3"/>
    <property type="match status" value="1"/>
</dbReference>
<dbReference type="RefSeq" id="WP_160223767.1">
    <property type="nucleotide sequence ID" value="NZ_CP029149.1"/>
</dbReference>
<dbReference type="SUPFAM" id="SSF49265">
    <property type="entry name" value="Fibronectin type III"/>
    <property type="match status" value="1"/>
</dbReference>